<sequence>DAYLHGPREKLLYIPCVIPDHSRPDYIATVDVDPESATHLQVIHRLPMPHLGDELHHSGWNSCSSCFADPNAPSRRLLVLPALGSGRVYGVDTATDPRAPRLAAVAEPKDIQAATGLSYLHTSHCAPDGSIMVSAMGDAEGSARGSFLLLNQDLSGDVTSPASCRLYLCTRTCSVKGLWSSEETPYGYDFWYQPRLNVMISSGWGAPKIFSKLSLDGKRLYVTNSLYSPWDKQFYPSMVEGGSHVLKIDVDTEKGGLSLDTNWIVDFAKEPEGPVLAHEIRYPGGDCSSDIWI</sequence>
<dbReference type="AlphaFoldDB" id="A0A2J8AJH6"/>
<keyword evidence="4" id="KW-1185">Reference proteome</keyword>
<evidence type="ECO:0000256" key="1">
    <source>
        <dbReference type="ARBA" id="ARBA00005606"/>
    </source>
</evidence>
<reference evidence="3 4" key="1">
    <citation type="journal article" date="2017" name="Mol. Biol. Evol.">
        <title>The 4-celled Tetrabaena socialis nuclear genome reveals the essential components for genetic control of cell number at the origin of multicellularity in the volvocine lineage.</title>
        <authorList>
            <person name="Featherston J."/>
            <person name="Arakaki Y."/>
            <person name="Hanschen E.R."/>
            <person name="Ferris P.J."/>
            <person name="Michod R.E."/>
            <person name="Olson B.J.S.C."/>
            <person name="Nozaki H."/>
            <person name="Durand P.M."/>
        </authorList>
    </citation>
    <scope>NUCLEOTIDE SEQUENCE [LARGE SCALE GENOMIC DNA]</scope>
    <source>
        <strain evidence="3 4">NIES-571</strain>
    </source>
</reference>
<comment type="caution">
    <text evidence="3">The sequence shown here is derived from an EMBL/GenBank/DDBJ whole genome shotgun (WGS) entry which is preliminary data.</text>
</comment>
<accession>A0A2J8AJH6</accession>
<name>A0A2J8AJH6_9CHLO</name>
<dbReference type="Proteomes" id="UP000236333">
    <property type="component" value="Unassembled WGS sequence"/>
</dbReference>
<evidence type="ECO:0000313" key="4">
    <source>
        <dbReference type="Proteomes" id="UP000236333"/>
    </source>
</evidence>
<dbReference type="PANTHER" id="PTHR23300:SF0">
    <property type="entry name" value="METHANETHIOL OXIDASE"/>
    <property type="match status" value="1"/>
</dbReference>
<dbReference type="EMBL" id="PGGS01000005">
    <property type="protein sequence ID" value="PNH12676.1"/>
    <property type="molecule type" value="Genomic_DNA"/>
</dbReference>
<proteinExistence type="inferred from homology"/>
<organism evidence="3 4">
    <name type="scientific">Tetrabaena socialis</name>
    <dbReference type="NCBI Taxonomy" id="47790"/>
    <lineage>
        <taxon>Eukaryota</taxon>
        <taxon>Viridiplantae</taxon>
        <taxon>Chlorophyta</taxon>
        <taxon>core chlorophytes</taxon>
        <taxon>Chlorophyceae</taxon>
        <taxon>CS clade</taxon>
        <taxon>Chlamydomonadales</taxon>
        <taxon>Tetrabaenaceae</taxon>
        <taxon>Tetrabaena</taxon>
    </lineage>
</organism>
<keyword evidence="2" id="KW-0711">Selenium</keyword>
<dbReference type="Pfam" id="PF05694">
    <property type="entry name" value="SBP56"/>
    <property type="match status" value="2"/>
</dbReference>
<evidence type="ECO:0000313" key="3">
    <source>
        <dbReference type="EMBL" id="PNH12676.1"/>
    </source>
</evidence>
<evidence type="ECO:0000256" key="2">
    <source>
        <dbReference type="ARBA" id="ARBA00023266"/>
    </source>
</evidence>
<gene>
    <name evidence="3" type="ORF">TSOC_000374</name>
</gene>
<feature type="non-terminal residue" evidence="3">
    <location>
        <position position="1"/>
    </location>
</feature>
<protein>
    <submittedName>
        <fullName evidence="3">Selenium-binding protein 1</fullName>
    </submittedName>
</protein>
<dbReference type="InterPro" id="IPR008826">
    <property type="entry name" value="Se-bd"/>
</dbReference>
<dbReference type="PANTHER" id="PTHR23300">
    <property type="entry name" value="METHANETHIOL OXIDASE"/>
    <property type="match status" value="1"/>
</dbReference>
<dbReference type="OrthoDB" id="10252446at2759"/>
<comment type="similarity">
    <text evidence="1">Belongs to the selenium-binding protein family.</text>
</comment>
<dbReference type="GO" id="GO:0008430">
    <property type="term" value="F:selenium binding"/>
    <property type="evidence" value="ECO:0007669"/>
    <property type="project" value="InterPro"/>
</dbReference>